<gene>
    <name evidence="1" type="primary">murA_2</name>
    <name evidence="1" type="ORF">g.73443</name>
</gene>
<sequence length="107" mass="11982">MMLTVVGVREMAEAWWTSEVGCWVLEVFPLFISLSGTVTSLFTAPSSQSDNVLTCAWQQPEIGEEEKCQIAEKGIRVDMQHPCPCPTNHRLKVKLRPEEKLSFGKAS</sequence>
<organism evidence="1">
    <name type="scientific">Anthurium amnicola</name>
    <dbReference type="NCBI Taxonomy" id="1678845"/>
    <lineage>
        <taxon>Eukaryota</taxon>
        <taxon>Viridiplantae</taxon>
        <taxon>Streptophyta</taxon>
        <taxon>Embryophyta</taxon>
        <taxon>Tracheophyta</taxon>
        <taxon>Spermatophyta</taxon>
        <taxon>Magnoliopsida</taxon>
        <taxon>Liliopsida</taxon>
        <taxon>Araceae</taxon>
        <taxon>Pothoideae</taxon>
        <taxon>Potheae</taxon>
        <taxon>Anthurium</taxon>
    </lineage>
</organism>
<keyword evidence="1" id="KW-0808">Transferase</keyword>
<reference evidence="1" key="1">
    <citation type="submission" date="2015-07" db="EMBL/GenBank/DDBJ databases">
        <title>Transcriptome Assembly of Anthurium amnicola.</title>
        <authorList>
            <person name="Suzuki J."/>
        </authorList>
    </citation>
    <scope>NUCLEOTIDE SEQUENCE</scope>
</reference>
<accession>A0A1D1XX04</accession>
<proteinExistence type="predicted"/>
<evidence type="ECO:0000313" key="1">
    <source>
        <dbReference type="EMBL" id="JAT46902.1"/>
    </source>
</evidence>
<dbReference type="GO" id="GO:0016740">
    <property type="term" value="F:transferase activity"/>
    <property type="evidence" value="ECO:0007669"/>
    <property type="project" value="UniProtKB-KW"/>
</dbReference>
<dbReference type="AlphaFoldDB" id="A0A1D1XX04"/>
<protein>
    <submittedName>
        <fullName evidence="1">UDP-N-acetylglucosamine 1-carboxyvinyltransferase</fullName>
    </submittedName>
</protein>
<dbReference type="EMBL" id="GDJX01021034">
    <property type="protein sequence ID" value="JAT46902.1"/>
    <property type="molecule type" value="Transcribed_RNA"/>
</dbReference>
<name>A0A1D1XX04_9ARAE</name>